<feature type="compositionally biased region" description="Polar residues" evidence="1">
    <location>
        <begin position="112"/>
        <end position="126"/>
    </location>
</feature>
<reference evidence="2" key="1">
    <citation type="submission" date="2021-06" db="EMBL/GenBank/DDBJ databases">
        <title>Parelaphostrongylus tenuis whole genome reference sequence.</title>
        <authorList>
            <person name="Garwood T.J."/>
            <person name="Larsen P.A."/>
            <person name="Fountain-Jones N.M."/>
            <person name="Garbe J.R."/>
            <person name="Macchietto M.G."/>
            <person name="Kania S.A."/>
            <person name="Gerhold R.W."/>
            <person name="Richards J.E."/>
            <person name="Wolf T.M."/>
        </authorList>
    </citation>
    <scope>NUCLEOTIDE SEQUENCE</scope>
    <source>
        <strain evidence="2">MNPRO001-30</strain>
        <tissue evidence="2">Meninges</tissue>
    </source>
</reference>
<feature type="compositionally biased region" description="Basic and acidic residues" evidence="1">
    <location>
        <begin position="98"/>
        <end position="107"/>
    </location>
</feature>
<organism evidence="2 3">
    <name type="scientific">Parelaphostrongylus tenuis</name>
    <name type="common">Meningeal worm</name>
    <dbReference type="NCBI Taxonomy" id="148309"/>
    <lineage>
        <taxon>Eukaryota</taxon>
        <taxon>Metazoa</taxon>
        <taxon>Ecdysozoa</taxon>
        <taxon>Nematoda</taxon>
        <taxon>Chromadorea</taxon>
        <taxon>Rhabditida</taxon>
        <taxon>Rhabditina</taxon>
        <taxon>Rhabditomorpha</taxon>
        <taxon>Strongyloidea</taxon>
        <taxon>Metastrongylidae</taxon>
        <taxon>Parelaphostrongylus</taxon>
    </lineage>
</organism>
<proteinExistence type="predicted"/>
<feature type="region of interest" description="Disordered" evidence="1">
    <location>
        <begin position="98"/>
        <end position="126"/>
    </location>
</feature>
<sequence length="154" mass="16929">MEPQLIASSGVFSTILLEAYAANEVISSSFGHVCLAKKDVCMPLSRSRKTASSAHKRRDLVMKIALLKKRKGQLMEKRTDDNNGPIVDEDVVVNRCKHEKEEEKEVIGEASDGSQSRKSSASTMDSNLADLSGLNEQFSKEKVGLVTVTLLNEF</sequence>
<name>A0AAD5MX87_PARTN</name>
<evidence type="ECO:0000313" key="2">
    <source>
        <dbReference type="EMBL" id="KAJ1356617.1"/>
    </source>
</evidence>
<keyword evidence="3" id="KW-1185">Reference proteome</keyword>
<evidence type="ECO:0000256" key="1">
    <source>
        <dbReference type="SAM" id="MobiDB-lite"/>
    </source>
</evidence>
<dbReference type="Proteomes" id="UP001196413">
    <property type="component" value="Unassembled WGS sequence"/>
</dbReference>
<protein>
    <submittedName>
        <fullName evidence="2">Uncharacterized protein</fullName>
    </submittedName>
</protein>
<dbReference type="EMBL" id="JAHQIW010002850">
    <property type="protein sequence ID" value="KAJ1356617.1"/>
    <property type="molecule type" value="Genomic_DNA"/>
</dbReference>
<accession>A0AAD5MX87</accession>
<dbReference type="AlphaFoldDB" id="A0AAD5MX87"/>
<comment type="caution">
    <text evidence="2">The sequence shown here is derived from an EMBL/GenBank/DDBJ whole genome shotgun (WGS) entry which is preliminary data.</text>
</comment>
<gene>
    <name evidence="2" type="ORF">KIN20_014351</name>
</gene>
<evidence type="ECO:0000313" key="3">
    <source>
        <dbReference type="Proteomes" id="UP001196413"/>
    </source>
</evidence>